<dbReference type="PANTHER" id="PTHR15048">
    <property type="entry name" value="STARCH-BINDING DOMAIN-CONTAINING PROTEIN 1"/>
    <property type="match status" value="1"/>
</dbReference>
<dbReference type="InterPro" id="IPR013784">
    <property type="entry name" value="Carb-bd-like_fold"/>
</dbReference>
<dbReference type="Pfam" id="PF00686">
    <property type="entry name" value="CBM_20"/>
    <property type="match status" value="1"/>
</dbReference>
<dbReference type="AlphaFoldDB" id="A0A453FYN1"/>
<evidence type="ECO:0000313" key="3">
    <source>
        <dbReference type="EnsemblPlants" id="AET3Gv20828200.1"/>
    </source>
</evidence>
<feature type="compositionally biased region" description="Basic and acidic residues" evidence="1">
    <location>
        <begin position="228"/>
        <end position="238"/>
    </location>
</feature>
<keyword evidence="4" id="KW-1185">Reference proteome</keyword>
<protein>
    <recommendedName>
        <fullName evidence="2">CBM20 domain-containing protein</fullName>
    </recommendedName>
</protein>
<feature type="region of interest" description="Disordered" evidence="1">
    <location>
        <begin position="207"/>
        <end position="238"/>
    </location>
</feature>
<dbReference type="CDD" id="cd05467">
    <property type="entry name" value="CBM20"/>
    <property type="match status" value="1"/>
</dbReference>
<reference evidence="4" key="2">
    <citation type="journal article" date="2017" name="Nat. Plants">
        <title>The Aegilops tauschii genome reveals multiple impacts of transposons.</title>
        <authorList>
            <person name="Zhao G."/>
            <person name="Zou C."/>
            <person name="Li K."/>
            <person name="Wang K."/>
            <person name="Li T."/>
            <person name="Gao L."/>
            <person name="Zhang X."/>
            <person name="Wang H."/>
            <person name="Yang Z."/>
            <person name="Liu X."/>
            <person name="Jiang W."/>
            <person name="Mao L."/>
            <person name="Kong X."/>
            <person name="Jiao Y."/>
            <person name="Jia J."/>
        </authorList>
    </citation>
    <scope>NUCLEOTIDE SEQUENCE [LARGE SCALE GENOMIC DNA]</scope>
    <source>
        <strain evidence="4">cv. AL8/78</strain>
    </source>
</reference>
<dbReference type="InterPro" id="IPR013783">
    <property type="entry name" value="Ig-like_fold"/>
</dbReference>
<organism evidence="3 4">
    <name type="scientific">Aegilops tauschii subsp. strangulata</name>
    <name type="common">Goatgrass</name>
    <dbReference type="NCBI Taxonomy" id="200361"/>
    <lineage>
        <taxon>Eukaryota</taxon>
        <taxon>Viridiplantae</taxon>
        <taxon>Streptophyta</taxon>
        <taxon>Embryophyta</taxon>
        <taxon>Tracheophyta</taxon>
        <taxon>Spermatophyta</taxon>
        <taxon>Magnoliopsida</taxon>
        <taxon>Liliopsida</taxon>
        <taxon>Poales</taxon>
        <taxon>Poaceae</taxon>
        <taxon>BOP clade</taxon>
        <taxon>Pooideae</taxon>
        <taxon>Triticodae</taxon>
        <taxon>Triticeae</taxon>
        <taxon>Triticinae</taxon>
        <taxon>Aegilops</taxon>
    </lineage>
</organism>
<feature type="region of interest" description="Disordered" evidence="1">
    <location>
        <begin position="1"/>
        <end position="21"/>
    </location>
</feature>
<reference evidence="4" key="1">
    <citation type="journal article" date="2014" name="Science">
        <title>Ancient hybridizations among the ancestral genomes of bread wheat.</title>
        <authorList>
            <consortium name="International Wheat Genome Sequencing Consortium,"/>
            <person name="Marcussen T."/>
            <person name="Sandve S.R."/>
            <person name="Heier L."/>
            <person name="Spannagl M."/>
            <person name="Pfeifer M."/>
            <person name="Jakobsen K.S."/>
            <person name="Wulff B.B."/>
            <person name="Steuernagel B."/>
            <person name="Mayer K.F."/>
            <person name="Olsen O.A."/>
        </authorList>
    </citation>
    <scope>NUCLEOTIDE SEQUENCE [LARGE SCALE GENOMIC DNA]</scope>
    <source>
        <strain evidence="4">cv. AL8/78</strain>
    </source>
</reference>
<evidence type="ECO:0000259" key="2">
    <source>
        <dbReference type="PROSITE" id="PS51166"/>
    </source>
</evidence>
<sequence>VVLARARPGHRSRRHGVGAGAGPAARRRFLVVASLGEAPSAPSRSAVAVAHEIAQAADEDVASVRVVLMMAVGPASTAIPPPPDDHANTVRVTFVLEKKCAFGQRFLVVGDDPALGLWDPAKATALDWSAGHVWTARAVISPPIPSPNQPLTFFHSHHLWSGLGFASEQAGRVQVLAAGPLRPRPLAARRQQGSAGNRGLQRVGRVRRLGRRRVPGSVGGGITSADRSGGDRRAAAGR</sequence>
<proteinExistence type="predicted"/>
<dbReference type="PANTHER" id="PTHR15048:SF0">
    <property type="entry name" value="STARCH-BINDING DOMAIN-CONTAINING PROTEIN 1"/>
    <property type="match status" value="1"/>
</dbReference>
<name>A0A453FYN1_AEGTS</name>
<feature type="domain" description="CBM20" evidence="2">
    <location>
        <begin position="84"/>
        <end position="208"/>
    </location>
</feature>
<feature type="compositionally biased region" description="Basic residues" evidence="1">
    <location>
        <begin position="7"/>
        <end position="16"/>
    </location>
</feature>
<dbReference type="PROSITE" id="PS51166">
    <property type="entry name" value="CBM20"/>
    <property type="match status" value="1"/>
</dbReference>
<dbReference type="GO" id="GO:2001070">
    <property type="term" value="F:starch binding"/>
    <property type="evidence" value="ECO:0007669"/>
    <property type="project" value="InterPro"/>
</dbReference>
<dbReference type="EnsemblPlants" id="AET3Gv20828200.1">
    <property type="protein sequence ID" value="AET3Gv20828200.1"/>
    <property type="gene ID" value="AET3Gv20828200"/>
</dbReference>
<evidence type="ECO:0000313" key="4">
    <source>
        <dbReference type="Proteomes" id="UP000015105"/>
    </source>
</evidence>
<accession>A0A453FYN1</accession>
<dbReference type="SUPFAM" id="SSF49452">
    <property type="entry name" value="Starch-binding domain-like"/>
    <property type="match status" value="1"/>
</dbReference>
<reference evidence="3" key="4">
    <citation type="submission" date="2019-03" db="UniProtKB">
        <authorList>
            <consortium name="EnsemblPlants"/>
        </authorList>
    </citation>
    <scope>IDENTIFICATION</scope>
</reference>
<reference evidence="3" key="3">
    <citation type="journal article" date="2017" name="Nature">
        <title>Genome sequence of the progenitor of the wheat D genome Aegilops tauschii.</title>
        <authorList>
            <person name="Luo M.C."/>
            <person name="Gu Y.Q."/>
            <person name="Puiu D."/>
            <person name="Wang H."/>
            <person name="Twardziok S.O."/>
            <person name="Deal K.R."/>
            <person name="Huo N."/>
            <person name="Zhu T."/>
            <person name="Wang L."/>
            <person name="Wang Y."/>
            <person name="McGuire P.E."/>
            <person name="Liu S."/>
            <person name="Long H."/>
            <person name="Ramasamy R.K."/>
            <person name="Rodriguez J.C."/>
            <person name="Van S.L."/>
            <person name="Yuan L."/>
            <person name="Wang Z."/>
            <person name="Xia Z."/>
            <person name="Xiao L."/>
            <person name="Anderson O.D."/>
            <person name="Ouyang S."/>
            <person name="Liang Y."/>
            <person name="Zimin A.V."/>
            <person name="Pertea G."/>
            <person name="Qi P."/>
            <person name="Bennetzen J.L."/>
            <person name="Dai X."/>
            <person name="Dawson M.W."/>
            <person name="Muller H.G."/>
            <person name="Kugler K."/>
            <person name="Rivarola-Duarte L."/>
            <person name="Spannagl M."/>
            <person name="Mayer K.F.X."/>
            <person name="Lu F.H."/>
            <person name="Bevan M.W."/>
            <person name="Leroy P."/>
            <person name="Li P."/>
            <person name="You F.M."/>
            <person name="Sun Q."/>
            <person name="Liu Z."/>
            <person name="Lyons E."/>
            <person name="Wicker T."/>
            <person name="Salzberg S.L."/>
            <person name="Devos K.M."/>
            <person name="Dvorak J."/>
        </authorList>
    </citation>
    <scope>NUCLEOTIDE SEQUENCE [LARGE SCALE GENOMIC DNA]</scope>
    <source>
        <strain evidence="3">cv. AL8/78</strain>
    </source>
</reference>
<dbReference type="InterPro" id="IPR002044">
    <property type="entry name" value="CBM20"/>
</dbReference>
<dbReference type="Gene3D" id="2.60.40.10">
    <property type="entry name" value="Immunoglobulins"/>
    <property type="match status" value="1"/>
</dbReference>
<dbReference type="Proteomes" id="UP000015105">
    <property type="component" value="Chromosome 3D"/>
</dbReference>
<dbReference type="GO" id="GO:0016020">
    <property type="term" value="C:membrane"/>
    <property type="evidence" value="ECO:0007669"/>
    <property type="project" value="TreeGrafter"/>
</dbReference>
<evidence type="ECO:0000256" key="1">
    <source>
        <dbReference type="SAM" id="MobiDB-lite"/>
    </source>
</evidence>
<dbReference type="Gramene" id="AET3Gv20828200.1">
    <property type="protein sequence ID" value="AET3Gv20828200.1"/>
    <property type="gene ID" value="AET3Gv20828200"/>
</dbReference>
<reference evidence="3" key="5">
    <citation type="journal article" date="2021" name="G3 (Bethesda)">
        <title>Aegilops tauschii genome assembly Aet v5.0 features greater sequence contiguity and improved annotation.</title>
        <authorList>
            <person name="Wang L."/>
            <person name="Zhu T."/>
            <person name="Rodriguez J.C."/>
            <person name="Deal K.R."/>
            <person name="Dubcovsky J."/>
            <person name="McGuire P.E."/>
            <person name="Lux T."/>
            <person name="Spannagl M."/>
            <person name="Mayer K.F.X."/>
            <person name="Baldrich P."/>
            <person name="Meyers B.C."/>
            <person name="Huo N."/>
            <person name="Gu Y.Q."/>
            <person name="Zhou H."/>
            <person name="Devos K.M."/>
            <person name="Bennetzen J.L."/>
            <person name="Unver T."/>
            <person name="Budak H."/>
            <person name="Gulick P.J."/>
            <person name="Galiba G."/>
            <person name="Kalapos B."/>
            <person name="Nelson D.R."/>
            <person name="Li P."/>
            <person name="You F.M."/>
            <person name="Luo M.C."/>
            <person name="Dvorak J."/>
        </authorList>
    </citation>
    <scope>NUCLEOTIDE SEQUENCE [LARGE SCALE GENOMIC DNA]</scope>
    <source>
        <strain evidence="3">cv. AL8/78</strain>
    </source>
</reference>